<dbReference type="EMBL" id="GGEC01058147">
    <property type="protein sequence ID" value="MBX38631.1"/>
    <property type="molecule type" value="Transcribed_RNA"/>
</dbReference>
<organism evidence="1">
    <name type="scientific">Rhizophora mucronata</name>
    <name type="common">Asiatic mangrove</name>
    <dbReference type="NCBI Taxonomy" id="61149"/>
    <lineage>
        <taxon>Eukaryota</taxon>
        <taxon>Viridiplantae</taxon>
        <taxon>Streptophyta</taxon>
        <taxon>Embryophyta</taxon>
        <taxon>Tracheophyta</taxon>
        <taxon>Spermatophyta</taxon>
        <taxon>Magnoliopsida</taxon>
        <taxon>eudicotyledons</taxon>
        <taxon>Gunneridae</taxon>
        <taxon>Pentapetalae</taxon>
        <taxon>rosids</taxon>
        <taxon>fabids</taxon>
        <taxon>Malpighiales</taxon>
        <taxon>Rhizophoraceae</taxon>
        <taxon>Rhizophora</taxon>
    </lineage>
</organism>
<name>A0A2P2N819_RHIMU</name>
<reference evidence="1" key="1">
    <citation type="submission" date="2018-02" db="EMBL/GenBank/DDBJ databases">
        <title>Rhizophora mucronata_Transcriptome.</title>
        <authorList>
            <person name="Meera S.P."/>
            <person name="Sreeshan A."/>
            <person name="Augustine A."/>
        </authorList>
    </citation>
    <scope>NUCLEOTIDE SEQUENCE</scope>
    <source>
        <tissue evidence="1">Leaf</tissue>
    </source>
</reference>
<sequence length="40" mass="4500">MPVGHQMKLRFISWEKNALISGSIIFSKHKGNGHRVGNHS</sequence>
<accession>A0A2P2N819</accession>
<protein>
    <submittedName>
        <fullName evidence="1">Uncharacterized protein</fullName>
    </submittedName>
</protein>
<evidence type="ECO:0000313" key="1">
    <source>
        <dbReference type="EMBL" id="MBX38631.1"/>
    </source>
</evidence>
<proteinExistence type="predicted"/>
<dbReference type="AlphaFoldDB" id="A0A2P2N819"/>